<protein>
    <submittedName>
        <fullName evidence="1">Uncharacterized protein</fullName>
    </submittedName>
</protein>
<dbReference type="EMBL" id="JAGEOJ010000005">
    <property type="protein sequence ID" value="MBO2448371.1"/>
    <property type="molecule type" value="Genomic_DNA"/>
</dbReference>
<evidence type="ECO:0000313" key="1">
    <source>
        <dbReference type="EMBL" id="MBO2448371.1"/>
    </source>
</evidence>
<reference evidence="1" key="1">
    <citation type="submission" date="2021-03" db="EMBL/GenBank/DDBJ databases">
        <authorList>
            <person name="Kanchanasin P."/>
            <person name="Saeng-In P."/>
            <person name="Phongsopitanun W."/>
            <person name="Yuki M."/>
            <person name="Kudo T."/>
            <person name="Ohkuma M."/>
            <person name="Tanasupawat S."/>
        </authorList>
    </citation>
    <scope>NUCLEOTIDE SEQUENCE</scope>
    <source>
        <strain evidence="1">GKU 128</strain>
    </source>
</reference>
<evidence type="ECO:0000313" key="2">
    <source>
        <dbReference type="Proteomes" id="UP000669179"/>
    </source>
</evidence>
<name>A0A939T1V7_9ACTN</name>
<dbReference type="AlphaFoldDB" id="A0A939T1V7"/>
<proteinExistence type="predicted"/>
<organism evidence="1 2">
    <name type="scientific">Actinomadura barringtoniae</name>
    <dbReference type="NCBI Taxonomy" id="1427535"/>
    <lineage>
        <taxon>Bacteria</taxon>
        <taxon>Bacillati</taxon>
        <taxon>Actinomycetota</taxon>
        <taxon>Actinomycetes</taxon>
        <taxon>Streptosporangiales</taxon>
        <taxon>Thermomonosporaceae</taxon>
        <taxon>Actinomadura</taxon>
    </lineage>
</organism>
<accession>A0A939T1V7</accession>
<dbReference type="Proteomes" id="UP000669179">
    <property type="component" value="Unassembled WGS sequence"/>
</dbReference>
<keyword evidence="2" id="KW-1185">Reference proteome</keyword>
<gene>
    <name evidence="1" type="ORF">J4573_14800</name>
</gene>
<sequence>MTITAARAVAPIAANDLRNLVSSELFARLVRRTAKEHDLSEEMAQRSVAQAVMMLGAIGDNPGVTFYPSVAVDHGWHTFILDTQHYHKFCERVAGTYIHHNPIEGATDGGALMRRTANFLREHGYPVDDDLWAAVESVHCSGGESCDNTIRCSS</sequence>
<dbReference type="RefSeq" id="WP_208256007.1">
    <property type="nucleotide sequence ID" value="NZ_JAGEOJ010000005.1"/>
</dbReference>
<comment type="caution">
    <text evidence="1">The sequence shown here is derived from an EMBL/GenBank/DDBJ whole genome shotgun (WGS) entry which is preliminary data.</text>
</comment>